<dbReference type="Pfam" id="PF08670">
    <property type="entry name" value="MEKHLA"/>
    <property type="match status" value="1"/>
</dbReference>
<dbReference type="EMBL" id="CBTK010000049">
    <property type="protein sequence ID" value="CDH44039.1"/>
    <property type="molecule type" value="Genomic_DNA"/>
</dbReference>
<organism evidence="2 3">
    <name type="scientific">Candidatus Contendobacter odensis Run_B_J11</name>
    <dbReference type="NCBI Taxonomy" id="1400861"/>
    <lineage>
        <taxon>Bacteria</taxon>
        <taxon>Pseudomonadati</taxon>
        <taxon>Pseudomonadota</taxon>
        <taxon>Gammaproteobacteria</taxon>
        <taxon>Candidatus Competibacteraceae</taxon>
        <taxon>Candidatus Contendibacter</taxon>
    </lineage>
</organism>
<gene>
    <name evidence="2" type="ORF">BN874_1420008</name>
</gene>
<evidence type="ECO:0000313" key="3">
    <source>
        <dbReference type="Proteomes" id="UP000019184"/>
    </source>
</evidence>
<sequence>MESLLSMPCLANRYQVEHTERLRCTFHALTGRDLIDPVLSPDAAAEALFYAPFVVLSHHAAPDPLLTYGNQTALKLFALSWEQLIQMPSRLTAEVPNQAERARLLAEVTRRGFIDDYSGIRIARTGQRFLIQQATVWNLTDHEGQLCGQAAMFREWQSLEDREPEGR</sequence>
<dbReference type="AlphaFoldDB" id="A0A7U7G9N2"/>
<evidence type="ECO:0000313" key="2">
    <source>
        <dbReference type="EMBL" id="CDH44039.1"/>
    </source>
</evidence>
<evidence type="ECO:0000259" key="1">
    <source>
        <dbReference type="Pfam" id="PF08670"/>
    </source>
</evidence>
<feature type="domain" description="MEKHLA" evidence="1">
    <location>
        <begin position="17"/>
        <end position="157"/>
    </location>
</feature>
<protein>
    <submittedName>
        <fullName evidence="2">MEKHLA domain protein</fullName>
    </submittedName>
</protein>
<reference evidence="2 3" key="1">
    <citation type="journal article" date="2014" name="ISME J.">
        <title>Candidatus Competibacter-lineage genomes retrieved from metagenomes reveal functional metabolic diversity.</title>
        <authorList>
            <person name="McIlroy S.J."/>
            <person name="Albertsen M."/>
            <person name="Andresen E.K."/>
            <person name="Saunders A.M."/>
            <person name="Kristiansen R."/>
            <person name="Stokholm-Bjerregaard M."/>
            <person name="Nielsen K.L."/>
            <person name="Nielsen P.H."/>
        </authorList>
    </citation>
    <scope>NUCLEOTIDE SEQUENCE [LARGE SCALE GENOMIC DNA]</scope>
    <source>
        <strain evidence="2 3">Run_B_J11</strain>
    </source>
</reference>
<dbReference type="InterPro" id="IPR013978">
    <property type="entry name" value="MEKHLA"/>
</dbReference>
<accession>A0A7U7G9N2</accession>
<name>A0A7U7G9N2_9GAMM</name>
<keyword evidence="3" id="KW-1185">Reference proteome</keyword>
<proteinExistence type="predicted"/>
<comment type="caution">
    <text evidence="2">The sequence shown here is derived from an EMBL/GenBank/DDBJ whole genome shotgun (WGS) entry which is preliminary data.</text>
</comment>
<dbReference type="Proteomes" id="UP000019184">
    <property type="component" value="Unassembled WGS sequence"/>
</dbReference>